<evidence type="ECO:0000313" key="2">
    <source>
        <dbReference type="EMBL" id="KIK26687.1"/>
    </source>
</evidence>
<protein>
    <submittedName>
        <fullName evidence="2">Uncharacterized protein</fullName>
    </submittedName>
</protein>
<feature type="compositionally biased region" description="Basic and acidic residues" evidence="1">
    <location>
        <begin position="135"/>
        <end position="145"/>
    </location>
</feature>
<feature type="region of interest" description="Disordered" evidence="1">
    <location>
        <begin position="1"/>
        <end position="218"/>
    </location>
</feature>
<organism evidence="2 3">
    <name type="scientific">Pisolithus microcarpus 441</name>
    <dbReference type="NCBI Taxonomy" id="765257"/>
    <lineage>
        <taxon>Eukaryota</taxon>
        <taxon>Fungi</taxon>
        <taxon>Dikarya</taxon>
        <taxon>Basidiomycota</taxon>
        <taxon>Agaricomycotina</taxon>
        <taxon>Agaricomycetes</taxon>
        <taxon>Agaricomycetidae</taxon>
        <taxon>Boletales</taxon>
        <taxon>Sclerodermatineae</taxon>
        <taxon>Pisolithaceae</taxon>
        <taxon>Pisolithus</taxon>
    </lineage>
</organism>
<sequence>MPHKRAKRSTRESKRTLRGTDLAPENSLTQETVPKSVSRVLDSARIRQEYREKKRKLDGCEGDSTQKRRRHDDGDQRANSTPKIRHGEMISDFNRRVEQSMMPQIKMALRQSYSHERSVRKQKAAGLPQPQPSVKKKEATERSDSSSKNVPPPHPTKVTGSAIEREGSLEKDKEFLKSSTSAPRRLNDIAQAPPTITKVPRGARQLPKKDKSSGVLSMAQQVMMEEERERAIKHYRELKARRLGGVAA</sequence>
<feature type="compositionally biased region" description="Basic and acidic residues" evidence="1">
    <location>
        <begin position="163"/>
        <end position="176"/>
    </location>
</feature>
<dbReference type="EMBL" id="KN833700">
    <property type="protein sequence ID" value="KIK26687.1"/>
    <property type="molecule type" value="Genomic_DNA"/>
</dbReference>
<dbReference type="STRING" id="765257.A0A0C9ZWS8"/>
<dbReference type="Proteomes" id="UP000054018">
    <property type="component" value="Unassembled WGS sequence"/>
</dbReference>
<evidence type="ECO:0000256" key="1">
    <source>
        <dbReference type="SAM" id="MobiDB-lite"/>
    </source>
</evidence>
<gene>
    <name evidence="2" type="ORF">PISMIDRAFT_94314</name>
</gene>
<evidence type="ECO:0000313" key="3">
    <source>
        <dbReference type="Proteomes" id="UP000054018"/>
    </source>
</evidence>
<feature type="compositionally biased region" description="Basic and acidic residues" evidence="1">
    <location>
        <begin position="85"/>
        <end position="98"/>
    </location>
</feature>
<dbReference type="AlphaFoldDB" id="A0A0C9ZWS8"/>
<dbReference type="HOGENOM" id="CLU_075896_0_0_1"/>
<proteinExistence type="predicted"/>
<feature type="compositionally biased region" description="Basic and acidic residues" evidence="1">
    <location>
        <begin position="42"/>
        <end position="59"/>
    </location>
</feature>
<reference evidence="2 3" key="1">
    <citation type="submission" date="2014-04" db="EMBL/GenBank/DDBJ databases">
        <authorList>
            <consortium name="DOE Joint Genome Institute"/>
            <person name="Kuo A."/>
            <person name="Kohler A."/>
            <person name="Costa M.D."/>
            <person name="Nagy L.G."/>
            <person name="Floudas D."/>
            <person name="Copeland A."/>
            <person name="Barry K.W."/>
            <person name="Cichocki N."/>
            <person name="Veneault-Fourrey C."/>
            <person name="LaButti K."/>
            <person name="Lindquist E.A."/>
            <person name="Lipzen A."/>
            <person name="Lundell T."/>
            <person name="Morin E."/>
            <person name="Murat C."/>
            <person name="Sun H."/>
            <person name="Tunlid A."/>
            <person name="Henrissat B."/>
            <person name="Grigoriev I.V."/>
            <person name="Hibbett D.S."/>
            <person name="Martin F."/>
            <person name="Nordberg H.P."/>
            <person name="Cantor M.N."/>
            <person name="Hua S.X."/>
        </authorList>
    </citation>
    <scope>NUCLEOTIDE SEQUENCE [LARGE SCALE GENOMIC DNA]</scope>
    <source>
        <strain evidence="2 3">441</strain>
    </source>
</reference>
<reference evidence="3" key="2">
    <citation type="submission" date="2015-01" db="EMBL/GenBank/DDBJ databases">
        <title>Evolutionary Origins and Diversification of the Mycorrhizal Mutualists.</title>
        <authorList>
            <consortium name="DOE Joint Genome Institute"/>
            <consortium name="Mycorrhizal Genomics Consortium"/>
            <person name="Kohler A."/>
            <person name="Kuo A."/>
            <person name="Nagy L.G."/>
            <person name="Floudas D."/>
            <person name="Copeland A."/>
            <person name="Barry K.W."/>
            <person name="Cichocki N."/>
            <person name="Veneault-Fourrey C."/>
            <person name="LaButti K."/>
            <person name="Lindquist E.A."/>
            <person name="Lipzen A."/>
            <person name="Lundell T."/>
            <person name="Morin E."/>
            <person name="Murat C."/>
            <person name="Riley R."/>
            <person name="Ohm R."/>
            <person name="Sun H."/>
            <person name="Tunlid A."/>
            <person name="Henrissat B."/>
            <person name="Grigoriev I.V."/>
            <person name="Hibbett D.S."/>
            <person name="Martin F."/>
        </authorList>
    </citation>
    <scope>NUCLEOTIDE SEQUENCE [LARGE SCALE GENOMIC DNA]</scope>
    <source>
        <strain evidence="3">441</strain>
    </source>
</reference>
<feature type="compositionally biased region" description="Polar residues" evidence="1">
    <location>
        <begin position="26"/>
        <end position="35"/>
    </location>
</feature>
<keyword evidence="3" id="KW-1185">Reference proteome</keyword>
<dbReference type="OrthoDB" id="5876637at2759"/>
<name>A0A0C9ZWS8_9AGAM</name>
<accession>A0A0C9ZWS8</accession>